<feature type="transmembrane region" description="Helical" evidence="6">
    <location>
        <begin position="87"/>
        <end position="110"/>
    </location>
</feature>
<accession>A0A6A5WML8</accession>
<dbReference type="Pfam" id="PF02544">
    <property type="entry name" value="Steroid_dh"/>
    <property type="match status" value="1"/>
</dbReference>
<keyword evidence="9" id="KW-1185">Reference proteome</keyword>
<feature type="transmembrane region" description="Helical" evidence="6">
    <location>
        <begin position="15"/>
        <end position="35"/>
    </location>
</feature>
<keyword evidence="4 6" id="KW-1133">Transmembrane helix</keyword>
<feature type="transmembrane region" description="Helical" evidence="6">
    <location>
        <begin position="122"/>
        <end position="144"/>
    </location>
</feature>
<dbReference type="InterPro" id="IPR001104">
    <property type="entry name" value="3-oxo-5_a-steroid_4-DH_C"/>
</dbReference>
<dbReference type="PROSITE" id="PS50244">
    <property type="entry name" value="S5A_REDUCTASE"/>
    <property type="match status" value="1"/>
</dbReference>
<evidence type="ECO:0000256" key="4">
    <source>
        <dbReference type="ARBA" id="ARBA00022989"/>
    </source>
</evidence>
<keyword evidence="3 6" id="KW-0812">Transmembrane</keyword>
<proteinExistence type="inferred from homology"/>
<keyword evidence="5 6" id="KW-0472">Membrane</keyword>
<dbReference type="EMBL" id="ML977576">
    <property type="protein sequence ID" value="KAF2002757.1"/>
    <property type="molecule type" value="Genomic_DNA"/>
</dbReference>
<feature type="transmembrane region" description="Helical" evidence="6">
    <location>
        <begin position="55"/>
        <end position="75"/>
    </location>
</feature>
<evidence type="ECO:0000256" key="6">
    <source>
        <dbReference type="SAM" id="Phobius"/>
    </source>
</evidence>
<dbReference type="InterPro" id="IPR039357">
    <property type="entry name" value="SRD5A/TECR"/>
</dbReference>
<dbReference type="GO" id="GO:0003865">
    <property type="term" value="F:3-oxo-5-alpha-steroid 4-dehydrogenase activity"/>
    <property type="evidence" value="ECO:0007669"/>
    <property type="project" value="InterPro"/>
</dbReference>
<evidence type="ECO:0000256" key="3">
    <source>
        <dbReference type="ARBA" id="ARBA00022692"/>
    </source>
</evidence>
<evidence type="ECO:0000256" key="1">
    <source>
        <dbReference type="ARBA" id="ARBA00004141"/>
    </source>
</evidence>
<dbReference type="GO" id="GO:0008202">
    <property type="term" value="P:steroid metabolic process"/>
    <property type="evidence" value="ECO:0007669"/>
    <property type="project" value="InterPro"/>
</dbReference>
<dbReference type="OrthoDB" id="5788137at2759"/>
<feature type="transmembrane region" description="Helical" evidence="6">
    <location>
        <begin position="156"/>
        <end position="174"/>
    </location>
</feature>
<evidence type="ECO:0000256" key="5">
    <source>
        <dbReference type="ARBA" id="ARBA00023136"/>
    </source>
</evidence>
<sequence>MAIIENWLPPSRENWNLLCTVWQYFPLVTAIQWLVDWYPMGKTSTESRFNIPGKIGWATMESVGFMTLLYIMFTLPKELGIKELPWWNWAMAGCFVIHYLYRALISPLFLNPSMSPIHPIPWLGAFAFQVFNSISIAGWIAGYGPSTADDWAGNHWAMKIGLVVWALGLLGNMFHDDVLREIRRAADRKQREEAKQSGKPLDGVHKVYLIPERGLFRHVLFAHYLCEWVEWAGFWMVGGWNCHPARAFLLNEVSTMYPRALQGKRWYVKKFGKEMVGGRKAIIPGLI</sequence>
<organism evidence="8 9">
    <name type="scientific">Amniculicola lignicola CBS 123094</name>
    <dbReference type="NCBI Taxonomy" id="1392246"/>
    <lineage>
        <taxon>Eukaryota</taxon>
        <taxon>Fungi</taxon>
        <taxon>Dikarya</taxon>
        <taxon>Ascomycota</taxon>
        <taxon>Pezizomycotina</taxon>
        <taxon>Dothideomycetes</taxon>
        <taxon>Pleosporomycetidae</taxon>
        <taxon>Pleosporales</taxon>
        <taxon>Amniculicolaceae</taxon>
        <taxon>Amniculicola</taxon>
    </lineage>
</organism>
<dbReference type="PANTHER" id="PTHR10556:SF43">
    <property type="entry name" value="STEROID 5-ALPHA-REDUCTASE DET2"/>
    <property type="match status" value="1"/>
</dbReference>
<evidence type="ECO:0000259" key="7">
    <source>
        <dbReference type="Pfam" id="PF02544"/>
    </source>
</evidence>
<dbReference type="PANTHER" id="PTHR10556">
    <property type="entry name" value="3-OXO-5-ALPHA-STEROID 4-DEHYDROGENASE"/>
    <property type="match status" value="1"/>
</dbReference>
<gene>
    <name evidence="8" type="ORF">P154DRAFT_488293</name>
</gene>
<dbReference type="InterPro" id="IPR016636">
    <property type="entry name" value="3-oxo-5-alpha-steroid_4-DH"/>
</dbReference>
<dbReference type="AlphaFoldDB" id="A0A6A5WML8"/>
<feature type="domain" description="3-oxo-5-alpha-steroid 4-dehydrogenase C-terminal" evidence="7">
    <location>
        <begin position="122"/>
        <end position="286"/>
    </location>
</feature>
<protein>
    <submittedName>
        <fullName evidence="8">3-oxo-5-alpha-steroid 4-dehydrogenase</fullName>
    </submittedName>
</protein>
<comment type="subcellular location">
    <subcellularLocation>
        <location evidence="1">Membrane</location>
        <topology evidence="1">Multi-pass membrane protein</topology>
    </subcellularLocation>
</comment>
<evidence type="ECO:0000256" key="2">
    <source>
        <dbReference type="ARBA" id="ARBA00007742"/>
    </source>
</evidence>
<dbReference type="GO" id="GO:0016020">
    <property type="term" value="C:membrane"/>
    <property type="evidence" value="ECO:0007669"/>
    <property type="project" value="UniProtKB-SubCell"/>
</dbReference>
<evidence type="ECO:0000313" key="9">
    <source>
        <dbReference type="Proteomes" id="UP000799779"/>
    </source>
</evidence>
<dbReference type="Proteomes" id="UP000799779">
    <property type="component" value="Unassembled WGS sequence"/>
</dbReference>
<dbReference type="PIRSF" id="PIRSF015596">
    <property type="entry name" value="5_alpha-SR2"/>
    <property type="match status" value="1"/>
</dbReference>
<reference evidence="8" key="1">
    <citation type="journal article" date="2020" name="Stud. Mycol.">
        <title>101 Dothideomycetes genomes: a test case for predicting lifestyles and emergence of pathogens.</title>
        <authorList>
            <person name="Haridas S."/>
            <person name="Albert R."/>
            <person name="Binder M."/>
            <person name="Bloem J."/>
            <person name="Labutti K."/>
            <person name="Salamov A."/>
            <person name="Andreopoulos B."/>
            <person name="Baker S."/>
            <person name="Barry K."/>
            <person name="Bills G."/>
            <person name="Bluhm B."/>
            <person name="Cannon C."/>
            <person name="Castanera R."/>
            <person name="Culley D."/>
            <person name="Daum C."/>
            <person name="Ezra D."/>
            <person name="Gonzalez J."/>
            <person name="Henrissat B."/>
            <person name="Kuo A."/>
            <person name="Liang C."/>
            <person name="Lipzen A."/>
            <person name="Lutzoni F."/>
            <person name="Magnuson J."/>
            <person name="Mondo S."/>
            <person name="Nolan M."/>
            <person name="Ohm R."/>
            <person name="Pangilinan J."/>
            <person name="Park H.-J."/>
            <person name="Ramirez L."/>
            <person name="Alfaro M."/>
            <person name="Sun H."/>
            <person name="Tritt A."/>
            <person name="Yoshinaga Y."/>
            <person name="Zwiers L.-H."/>
            <person name="Turgeon B."/>
            <person name="Goodwin S."/>
            <person name="Spatafora J."/>
            <person name="Crous P."/>
            <person name="Grigoriev I."/>
        </authorList>
    </citation>
    <scope>NUCLEOTIDE SEQUENCE</scope>
    <source>
        <strain evidence="8">CBS 123094</strain>
    </source>
</reference>
<name>A0A6A5WML8_9PLEO</name>
<evidence type="ECO:0000313" key="8">
    <source>
        <dbReference type="EMBL" id="KAF2002757.1"/>
    </source>
</evidence>
<comment type="similarity">
    <text evidence="2">Belongs to the steroid 5-alpha reductase family.</text>
</comment>